<dbReference type="Proteomes" id="UP000193307">
    <property type="component" value="Unassembled WGS sequence"/>
</dbReference>
<dbReference type="PANTHER" id="PTHR11365:SF23">
    <property type="entry name" value="HYPOTHETICAL 5-OXOPROLINASE (EUROFUNG)-RELATED"/>
    <property type="match status" value="1"/>
</dbReference>
<evidence type="ECO:0000259" key="3">
    <source>
        <dbReference type="Pfam" id="PF02538"/>
    </source>
</evidence>
<dbReference type="STRING" id="658057.SAMN04488032_10775"/>
<evidence type="ECO:0000313" key="5">
    <source>
        <dbReference type="EMBL" id="SLN49001.1"/>
    </source>
</evidence>
<feature type="domain" description="Hydantoinase B/oxoprolinase" evidence="3">
    <location>
        <begin position="723"/>
        <end position="1229"/>
    </location>
</feature>
<protein>
    <submittedName>
        <fullName evidence="5">Acetophenone carboxylase gamma subunit</fullName>
        <ecNumber evidence="5">6.4.1.8</ecNumber>
    </submittedName>
</protein>
<dbReference type="EMBL" id="FWFW01000007">
    <property type="protein sequence ID" value="SLN49001.1"/>
    <property type="molecule type" value="Genomic_DNA"/>
</dbReference>
<accession>A0A1Y5SUZ2</accession>
<gene>
    <name evidence="5" type="primary">apc3</name>
    <name evidence="5" type="ORF">PAM7971_02396</name>
</gene>
<dbReference type="Pfam" id="PF01968">
    <property type="entry name" value="Hydantoinase_A"/>
    <property type="match status" value="1"/>
</dbReference>
<evidence type="ECO:0000259" key="2">
    <source>
        <dbReference type="Pfam" id="PF01968"/>
    </source>
</evidence>
<feature type="domain" description="Hydantoinase/oxoprolinase N-terminal" evidence="4">
    <location>
        <begin position="44"/>
        <end position="222"/>
    </location>
</feature>
<keyword evidence="5" id="KW-0436">Ligase</keyword>
<reference evidence="5 6" key="1">
    <citation type="submission" date="2017-03" db="EMBL/GenBank/DDBJ databases">
        <authorList>
            <person name="Afonso C.L."/>
            <person name="Miller P.J."/>
            <person name="Scott M.A."/>
            <person name="Spackman E."/>
            <person name="Goraichik I."/>
            <person name="Dimitrov K.M."/>
            <person name="Suarez D.L."/>
            <person name="Swayne D.E."/>
        </authorList>
    </citation>
    <scope>NUCLEOTIDE SEQUENCE [LARGE SCALE GENOMIC DNA]</scope>
    <source>
        <strain evidence="5 6">CECT 7971</strain>
    </source>
</reference>
<dbReference type="GO" id="GO:0006749">
    <property type="term" value="P:glutathione metabolic process"/>
    <property type="evidence" value="ECO:0007669"/>
    <property type="project" value="TreeGrafter"/>
</dbReference>
<keyword evidence="6" id="KW-1185">Reference proteome</keyword>
<dbReference type="PANTHER" id="PTHR11365">
    <property type="entry name" value="5-OXOPROLINASE RELATED"/>
    <property type="match status" value="1"/>
</dbReference>
<dbReference type="InterPro" id="IPR002821">
    <property type="entry name" value="Hydantoinase_A"/>
</dbReference>
<proteinExistence type="inferred from homology"/>
<dbReference type="InterPro" id="IPR045079">
    <property type="entry name" value="Oxoprolinase-like"/>
</dbReference>
<dbReference type="InterPro" id="IPR003692">
    <property type="entry name" value="Hydantoinase_B"/>
</dbReference>
<dbReference type="InterPro" id="IPR008040">
    <property type="entry name" value="Hydant_A_N"/>
</dbReference>
<evidence type="ECO:0000256" key="1">
    <source>
        <dbReference type="ARBA" id="ARBA00010403"/>
    </source>
</evidence>
<dbReference type="EC" id="6.4.1.8" evidence="5"/>
<evidence type="ECO:0000259" key="4">
    <source>
        <dbReference type="Pfam" id="PF05378"/>
    </source>
</evidence>
<dbReference type="AlphaFoldDB" id="A0A1Y5SUZ2"/>
<dbReference type="GO" id="GO:0005829">
    <property type="term" value="C:cytosol"/>
    <property type="evidence" value="ECO:0007669"/>
    <property type="project" value="TreeGrafter"/>
</dbReference>
<organism evidence="5 6">
    <name type="scientific">Pacificibacter marinus</name>
    <dbReference type="NCBI Taxonomy" id="658057"/>
    <lineage>
        <taxon>Bacteria</taxon>
        <taxon>Pseudomonadati</taxon>
        <taxon>Pseudomonadota</taxon>
        <taxon>Alphaproteobacteria</taxon>
        <taxon>Rhodobacterales</taxon>
        <taxon>Roseobacteraceae</taxon>
        <taxon>Pacificibacter</taxon>
    </lineage>
</organism>
<dbReference type="GO" id="GO:0017168">
    <property type="term" value="F:5-oxoprolinase (ATP-hydrolyzing) activity"/>
    <property type="evidence" value="ECO:0007669"/>
    <property type="project" value="TreeGrafter"/>
</dbReference>
<evidence type="ECO:0000313" key="6">
    <source>
        <dbReference type="Proteomes" id="UP000193307"/>
    </source>
</evidence>
<dbReference type="Pfam" id="PF02538">
    <property type="entry name" value="Hydantoinase_B"/>
    <property type="match status" value="1"/>
</dbReference>
<name>A0A1Y5SUZ2_9RHOB</name>
<sequence>MLSQVWIIRLCPYLTIYQRYTHKAIISEFGELPVEKNSVNKWQFWVDRGGTFTDIVARRPDGRLQTHKLLSENPEIYADAAVHGIKSLLGISGNAVVPAGMISAVKMGTTVATNALLERKGEKTLLLITKGLKDLLRIGYQNRPDLFDLEIKLPELLYNEAIEVEERMSAEGKIIHALDEAQAHTALKNAYDNGYRSVAIALMHGYKFTDHEARLGQLARDVGFTQISLSHEVSPLIKLVSRGDTAVVDAYLSPILRRYVEQVATALNASDGGCDSLMFMQSNGGLTDAHLFQGKDAILSGPAGGVVGMVRTAAELDFDRLIGFDMGGTSTDVCHYAGEFERSFETEVAGVRMRAPMMSIHTVAAGGGSILSYKDGRMQVGPESAGANPGPAAYRRGGPLTVTDCNVLLGKLQPSQFPSVFGPNADLPLDADVVREKFKALAAQIDGNKTVEEIAEGFLRIAVENMANAIKKISVQRGYDVTKYTMNCFGGAGGQHACLVADALGMESIFIHPFAGVLSAFGMGLADVRTIQEHQFAGDITDATAQNVVDTLAVKATAEIVAQDIDPQNIQCVATAHIRTDGAHQTLEVPFGTPADMKAGFDKVHRQRFGFVPEYATLIIDLLTCEAIGSTGETVTIPTETPVDVTPLSGQMFSGGAWVTVPLVDRAALTFGQTVTGPAILTEPTGTNILEDGWQAEAAKGGNLVLRRIVPLTRQEAIGTSVDPVMLEVFNNLFMSIAEQMGATLANTAYSVNIKERYDFSCAIFDSRGDLVANAPHVPVHLGSMSTSVRTILQQNAGKIAPGDVFMMNNPYNGGTHLPDVTVITPVFDDTGHDIIYTVASRGHHADIGGTTPGSAPPDSRHIEEEGVLIDNFLLVKQGDLQEKAARELLTSGLYPCRNIDQNMADLAAQIAANATGVSELTKITRQFGLKVVHAYMAHVQDNAEESVRGVLDVLHDCCFSYPLDSGARIKVSIIVDKSARQATIDFTGTSAQDPFNYNAPLSICHAVVLYVFRTLVGSNIPMNEGCLKPLNIIVPKGCMINPNAPAAVISGNTEVSQAICDALYGALGVIAGSQGTMNNFVYGNDTFQNYETICGGTGAGNGFNGTSAVHSHMTNTRMTDPEVLETRFPVRVDEFSIRQGSGGTGAFNGGNGIVRKLQFLQPMTATVLSSHRETQPHGAAGGGAGQAGENSIVRSNGTIELLKGNDVAHMNAGDVFVLKSPGGGGYGHLPCQETEIEE</sequence>
<dbReference type="Pfam" id="PF05378">
    <property type="entry name" value="Hydant_A_N"/>
    <property type="match status" value="1"/>
</dbReference>
<dbReference type="OrthoDB" id="9759608at2"/>
<comment type="similarity">
    <text evidence="1">Belongs to the oxoprolinase family.</text>
</comment>
<feature type="domain" description="Hydantoinase A/oxoprolinase" evidence="2">
    <location>
        <begin position="242"/>
        <end position="530"/>
    </location>
</feature>
<dbReference type="GO" id="GO:0016874">
    <property type="term" value="F:ligase activity"/>
    <property type="evidence" value="ECO:0007669"/>
    <property type="project" value="UniProtKB-KW"/>
</dbReference>